<keyword evidence="11" id="KW-1185">Reference proteome</keyword>
<accession>A0A430B5W8</accession>
<organism evidence="10 11">
    <name type="scientific">Vagococcus elongatus</name>
    <dbReference type="NCBI Taxonomy" id="180344"/>
    <lineage>
        <taxon>Bacteria</taxon>
        <taxon>Bacillati</taxon>
        <taxon>Bacillota</taxon>
        <taxon>Bacilli</taxon>
        <taxon>Lactobacillales</taxon>
        <taxon>Enterococcaceae</taxon>
        <taxon>Vagococcus</taxon>
    </lineage>
</organism>
<evidence type="ECO:0000256" key="2">
    <source>
        <dbReference type="ARBA" id="ARBA00019841"/>
    </source>
</evidence>
<dbReference type="Pfam" id="PF17768">
    <property type="entry name" value="RecJ_OB"/>
    <property type="match status" value="1"/>
</dbReference>
<feature type="domain" description="Single-stranded-DNA-specific exonuclease RecJ C-terminal" evidence="8">
    <location>
        <begin position="566"/>
        <end position="766"/>
    </location>
</feature>
<comment type="caution">
    <text evidence="10">The sequence shown here is derived from an EMBL/GenBank/DDBJ whole genome shotgun (WGS) entry which is preliminary data.</text>
</comment>
<keyword evidence="4" id="KW-0378">Hydrolase</keyword>
<dbReference type="EMBL" id="NGKA01000001">
    <property type="protein sequence ID" value="RSU15687.1"/>
    <property type="molecule type" value="Genomic_DNA"/>
</dbReference>
<dbReference type="Pfam" id="PF02272">
    <property type="entry name" value="DHHA1"/>
    <property type="match status" value="1"/>
</dbReference>
<sequence>MRKSHFHWTTTEVEIPPEVVNWLEKNNISSFLGELLAKRNITTEEQLAGFFNPSLEELHDPFLLFDMEKAIERLRGGIASGEKIVIYGDYDADGITSVTVLKEAIELVGGEVTVYLPNRFTDGYGPNLDVYKHLIEEGAELIVTVDNGVTGHDAVDYANAMGVDVIITDHHELPDSLPEAYAVIHPRHPKGKYPFGELAGVGVAFKVASALLEEVPEELLDLVAIGTIADLVSLTGENRVLVKLGIEYMGQTHRLGIQALCQVAGIDISSVSSQTIGFGIGPRLNAIGRLGDATPGVQLLSTFDQKEAEDIAQDIQKKNEQRQKIVADIKKEAMAMVKDSEPKNIYILAKEGWHEGVLGIVASHIVQATNRPAIILSIDSSTGIAKGSGRSIEAINLFELLQNVEEHLEKFGGHHMAAGLSLQTTHLEQVRQLLNERIFNMAIDFSIGSPLPVEDSLSINNISESLIEDLQLLEPFGTDNPSPYFLFKDVGIKETRKIGADKKHLKLVLESSGQTLDTIGFGFGDEADEFETAEELSVVGTIGLNVWNGIKKPQLLLKDFQVLGNQLFDYREQLHRLEELSQLEDVLYVLFNERNRRVFSNLSEDKIFSFEELTNGKMALTSTYRSLVLLDCPNTVAQARTVVQEYQAERLYLLLYSSEKCYLNGLPSREQFAKLFKLIQQEKELDVRHKTSLIANHLNIEESLIIFMIQVFFDLEFVTIEDGVLRKKEVMHSMSLNESKIYQLREQKVLTEKLLLYGSMTDVEKHLF</sequence>
<evidence type="ECO:0000259" key="7">
    <source>
        <dbReference type="Pfam" id="PF02272"/>
    </source>
</evidence>
<dbReference type="InterPro" id="IPR004610">
    <property type="entry name" value="RecJ"/>
</dbReference>
<dbReference type="InterPro" id="IPR051673">
    <property type="entry name" value="SSDNA_exonuclease_RecJ"/>
</dbReference>
<gene>
    <name evidence="10" type="ORF">CBF29_01025</name>
</gene>
<feature type="domain" description="DHHA1" evidence="7">
    <location>
        <begin position="348"/>
        <end position="438"/>
    </location>
</feature>
<dbReference type="Pfam" id="PF10141">
    <property type="entry name" value="ssDNA-exonuc_C"/>
    <property type="match status" value="1"/>
</dbReference>
<dbReference type="OrthoDB" id="9809852at2"/>
<keyword evidence="5 10" id="KW-0269">Exonuclease</keyword>
<evidence type="ECO:0000259" key="8">
    <source>
        <dbReference type="Pfam" id="PF10141"/>
    </source>
</evidence>
<keyword evidence="3" id="KW-0540">Nuclease</keyword>
<dbReference type="AlphaFoldDB" id="A0A430B5W8"/>
<reference evidence="10 11" key="1">
    <citation type="submission" date="2017-05" db="EMBL/GenBank/DDBJ databases">
        <title>Vagococcus spp. assemblies.</title>
        <authorList>
            <person name="Gulvik C.A."/>
        </authorList>
    </citation>
    <scope>NUCLEOTIDE SEQUENCE [LARGE SCALE GENOMIC DNA]</scope>
    <source>
        <strain evidence="10 11">CCUG 51432</strain>
    </source>
</reference>
<comment type="similarity">
    <text evidence="1">Belongs to the RecJ family.</text>
</comment>
<evidence type="ECO:0000256" key="5">
    <source>
        <dbReference type="ARBA" id="ARBA00022839"/>
    </source>
</evidence>
<dbReference type="GO" id="GO:0008409">
    <property type="term" value="F:5'-3' exonuclease activity"/>
    <property type="evidence" value="ECO:0007669"/>
    <property type="project" value="InterPro"/>
</dbReference>
<evidence type="ECO:0000313" key="10">
    <source>
        <dbReference type="EMBL" id="RSU15687.1"/>
    </source>
</evidence>
<dbReference type="Proteomes" id="UP000287605">
    <property type="component" value="Unassembled WGS sequence"/>
</dbReference>
<dbReference type="InterPro" id="IPR003156">
    <property type="entry name" value="DHHA1_dom"/>
</dbReference>
<feature type="domain" description="DDH" evidence="6">
    <location>
        <begin position="83"/>
        <end position="227"/>
    </location>
</feature>
<name>A0A430B5W8_9ENTE</name>
<dbReference type="InterPro" id="IPR041122">
    <property type="entry name" value="RecJ_OB"/>
</dbReference>
<dbReference type="PANTHER" id="PTHR30255:SF2">
    <property type="entry name" value="SINGLE-STRANDED-DNA-SPECIFIC EXONUCLEASE RECJ"/>
    <property type="match status" value="1"/>
</dbReference>
<dbReference type="InterPro" id="IPR018779">
    <property type="entry name" value="RecJ_C"/>
</dbReference>
<dbReference type="GO" id="GO:0006281">
    <property type="term" value="P:DNA repair"/>
    <property type="evidence" value="ECO:0007669"/>
    <property type="project" value="InterPro"/>
</dbReference>
<evidence type="ECO:0000256" key="4">
    <source>
        <dbReference type="ARBA" id="ARBA00022801"/>
    </source>
</evidence>
<dbReference type="GO" id="GO:0006310">
    <property type="term" value="P:DNA recombination"/>
    <property type="evidence" value="ECO:0007669"/>
    <property type="project" value="InterPro"/>
</dbReference>
<proteinExistence type="inferred from homology"/>
<dbReference type="SUPFAM" id="SSF64182">
    <property type="entry name" value="DHH phosphoesterases"/>
    <property type="match status" value="1"/>
</dbReference>
<dbReference type="RefSeq" id="WP_126806352.1">
    <property type="nucleotide sequence ID" value="NZ_NGKA01000001.1"/>
</dbReference>
<dbReference type="Pfam" id="PF01368">
    <property type="entry name" value="DHH"/>
    <property type="match status" value="1"/>
</dbReference>
<dbReference type="Gene3D" id="3.90.1640.30">
    <property type="match status" value="1"/>
</dbReference>
<evidence type="ECO:0000259" key="6">
    <source>
        <dbReference type="Pfam" id="PF01368"/>
    </source>
</evidence>
<dbReference type="InterPro" id="IPR038763">
    <property type="entry name" value="DHH_sf"/>
</dbReference>
<evidence type="ECO:0000256" key="3">
    <source>
        <dbReference type="ARBA" id="ARBA00022722"/>
    </source>
</evidence>
<dbReference type="Gene3D" id="3.10.310.30">
    <property type="match status" value="1"/>
</dbReference>
<dbReference type="InterPro" id="IPR001667">
    <property type="entry name" value="DDH_dom"/>
</dbReference>
<evidence type="ECO:0000313" key="11">
    <source>
        <dbReference type="Proteomes" id="UP000287605"/>
    </source>
</evidence>
<dbReference type="GO" id="GO:0003676">
    <property type="term" value="F:nucleic acid binding"/>
    <property type="evidence" value="ECO:0007669"/>
    <property type="project" value="InterPro"/>
</dbReference>
<evidence type="ECO:0000259" key="9">
    <source>
        <dbReference type="Pfam" id="PF17768"/>
    </source>
</evidence>
<feature type="domain" description="RecJ OB" evidence="9">
    <location>
        <begin position="456"/>
        <end position="559"/>
    </location>
</feature>
<dbReference type="NCBIfam" id="TIGR00644">
    <property type="entry name" value="recJ"/>
    <property type="match status" value="1"/>
</dbReference>
<evidence type="ECO:0000256" key="1">
    <source>
        <dbReference type="ARBA" id="ARBA00005915"/>
    </source>
</evidence>
<dbReference type="PANTHER" id="PTHR30255">
    <property type="entry name" value="SINGLE-STRANDED-DNA-SPECIFIC EXONUCLEASE RECJ"/>
    <property type="match status" value="1"/>
</dbReference>
<protein>
    <recommendedName>
        <fullName evidence="2">Single-stranded-DNA-specific exonuclease RecJ</fullName>
    </recommendedName>
</protein>